<dbReference type="NCBIfam" id="TIGR00082">
    <property type="entry name" value="rbfA"/>
    <property type="match status" value="1"/>
</dbReference>
<evidence type="ECO:0000256" key="2">
    <source>
        <dbReference type="HAMAP-Rule" id="MF_00003"/>
    </source>
</evidence>
<dbReference type="PROSITE" id="PS01319">
    <property type="entry name" value="RBFA"/>
    <property type="match status" value="1"/>
</dbReference>
<organism evidence="4 5">
    <name type="scientific">Catenovulum agarivorans DS-2</name>
    <dbReference type="NCBI Taxonomy" id="1328313"/>
    <lineage>
        <taxon>Bacteria</taxon>
        <taxon>Pseudomonadati</taxon>
        <taxon>Pseudomonadota</taxon>
        <taxon>Gammaproteobacteria</taxon>
        <taxon>Alteromonadales</taxon>
        <taxon>Alteromonadaceae</taxon>
        <taxon>Catenovulum</taxon>
    </lineage>
</organism>
<comment type="subunit">
    <text evidence="2">Monomer. Binds 30S ribosomal subunits, but not 50S ribosomal subunits or 70S ribosomes.</text>
</comment>
<comment type="caution">
    <text evidence="4">The sequence shown here is derived from an EMBL/GenBank/DDBJ whole genome shotgun (WGS) entry which is preliminary data.</text>
</comment>
<dbReference type="InterPro" id="IPR015946">
    <property type="entry name" value="KH_dom-like_a/b"/>
</dbReference>
<keyword evidence="2" id="KW-0963">Cytoplasm</keyword>
<dbReference type="InterPro" id="IPR023799">
    <property type="entry name" value="RbfA_dom_sf"/>
</dbReference>
<keyword evidence="5" id="KW-1185">Reference proteome</keyword>
<dbReference type="InterPro" id="IPR020053">
    <property type="entry name" value="Ribosome-bd_factorA_CS"/>
</dbReference>
<dbReference type="PANTHER" id="PTHR33515:SF1">
    <property type="entry name" value="RIBOSOME-BINDING FACTOR A, CHLOROPLASTIC-RELATED"/>
    <property type="match status" value="1"/>
</dbReference>
<dbReference type="PANTHER" id="PTHR33515">
    <property type="entry name" value="RIBOSOME-BINDING FACTOR A, CHLOROPLASTIC-RELATED"/>
    <property type="match status" value="1"/>
</dbReference>
<dbReference type="Pfam" id="PF02033">
    <property type="entry name" value="RBFA"/>
    <property type="match status" value="1"/>
</dbReference>
<comment type="similarity">
    <text evidence="2">Belongs to the RbfA family.</text>
</comment>
<gene>
    <name evidence="2" type="primary">rbfA</name>
    <name evidence="4" type="ORF">DS2_17016</name>
</gene>
<dbReference type="Proteomes" id="UP000019276">
    <property type="component" value="Unassembled WGS sequence"/>
</dbReference>
<evidence type="ECO:0000313" key="4">
    <source>
        <dbReference type="EMBL" id="EWH08529.1"/>
    </source>
</evidence>
<dbReference type="GO" id="GO:0043024">
    <property type="term" value="F:ribosomal small subunit binding"/>
    <property type="evidence" value="ECO:0007669"/>
    <property type="project" value="TreeGrafter"/>
</dbReference>
<feature type="region of interest" description="Disordered" evidence="3">
    <location>
        <begin position="116"/>
        <end position="141"/>
    </location>
</feature>
<protein>
    <recommendedName>
        <fullName evidence="2">Ribosome-binding factor A</fullName>
    </recommendedName>
</protein>
<dbReference type="PATRIC" id="fig|1328313.3.peg.3478"/>
<evidence type="ECO:0000256" key="1">
    <source>
        <dbReference type="ARBA" id="ARBA00022517"/>
    </source>
</evidence>
<accession>W7Q6X2</accession>
<evidence type="ECO:0000256" key="3">
    <source>
        <dbReference type="SAM" id="MobiDB-lite"/>
    </source>
</evidence>
<evidence type="ECO:0000313" key="5">
    <source>
        <dbReference type="Proteomes" id="UP000019276"/>
    </source>
</evidence>
<dbReference type="eggNOG" id="COG0858">
    <property type="taxonomic scope" value="Bacteria"/>
</dbReference>
<dbReference type="InterPro" id="IPR000238">
    <property type="entry name" value="RbfA"/>
</dbReference>
<dbReference type="AlphaFoldDB" id="W7Q6X2"/>
<dbReference type="SUPFAM" id="SSF89919">
    <property type="entry name" value="Ribosome-binding factor A, RbfA"/>
    <property type="match status" value="1"/>
</dbReference>
<comment type="function">
    <text evidence="2">One of several proteins that assist in the late maturation steps of the functional core of the 30S ribosomal subunit. Associates with free 30S ribosomal subunits (but not with 30S subunits that are part of 70S ribosomes or polysomes). Required for efficient processing of 16S rRNA. May interact with the 5'-terminal helix region of 16S rRNA.</text>
</comment>
<name>W7Q6X2_9ALTE</name>
<comment type="subcellular location">
    <subcellularLocation>
        <location evidence="2">Cytoplasm</location>
    </subcellularLocation>
</comment>
<dbReference type="EMBL" id="ARZY01000044">
    <property type="protein sequence ID" value="EWH08529.1"/>
    <property type="molecule type" value="Genomic_DNA"/>
</dbReference>
<dbReference type="STRING" id="1328313.DS2_17016"/>
<dbReference type="HAMAP" id="MF_00003">
    <property type="entry name" value="RbfA"/>
    <property type="match status" value="1"/>
</dbReference>
<reference evidence="4 5" key="1">
    <citation type="journal article" date="2014" name="Genome Announc.">
        <title>Draft Genome Sequence of the Agar-Degrading Bacterium Catenovulum sp. Strain DS-2, Isolated from Intestines of Haliotis diversicolor.</title>
        <authorList>
            <person name="Shan D."/>
            <person name="Li X."/>
            <person name="Gu Z."/>
            <person name="Wei G."/>
            <person name="Gao Z."/>
            <person name="Shao Z."/>
        </authorList>
    </citation>
    <scope>NUCLEOTIDE SEQUENCE [LARGE SCALE GENOMIC DNA]</scope>
    <source>
        <strain evidence="4 5">DS-2</strain>
    </source>
</reference>
<dbReference type="Gene3D" id="3.30.300.20">
    <property type="match status" value="1"/>
</dbReference>
<dbReference type="OrthoDB" id="307788at2"/>
<sequence>MAREFSRADRVAQQVQKEAAQILQRDLKDPRIGMVTISEVEVSRDLAYAKIFISSLLQDEEKAKSSVNQLNELAPYIRSLLAKRLRMRHVPSVKFVLDTSLNEGIRMSELVDKAVKSDKQKSEQFHSDEEQAAQDERQDKE</sequence>
<keyword evidence="1 2" id="KW-0690">Ribosome biogenesis</keyword>
<dbReference type="RefSeq" id="WP_035016125.1">
    <property type="nucleotide sequence ID" value="NZ_ARZY01000044.1"/>
</dbReference>
<dbReference type="GO" id="GO:0005829">
    <property type="term" value="C:cytosol"/>
    <property type="evidence" value="ECO:0007669"/>
    <property type="project" value="TreeGrafter"/>
</dbReference>
<dbReference type="GO" id="GO:0030490">
    <property type="term" value="P:maturation of SSU-rRNA"/>
    <property type="evidence" value="ECO:0007669"/>
    <property type="project" value="UniProtKB-UniRule"/>
</dbReference>
<proteinExistence type="inferred from homology"/>